<dbReference type="EMBL" id="JAAHCF010000204">
    <property type="protein sequence ID" value="KAK8146546.1"/>
    <property type="molecule type" value="Genomic_DNA"/>
</dbReference>
<proteinExistence type="predicted"/>
<accession>A0AAW0RXJ9</accession>
<dbReference type="InterPro" id="IPR036852">
    <property type="entry name" value="Peptidase_S8/S53_dom_sf"/>
</dbReference>
<dbReference type="Proteomes" id="UP001397290">
    <property type="component" value="Unassembled WGS sequence"/>
</dbReference>
<organism evidence="1 2">
    <name type="scientific">Beauveria asiatica</name>
    <dbReference type="NCBI Taxonomy" id="1069075"/>
    <lineage>
        <taxon>Eukaryota</taxon>
        <taxon>Fungi</taxon>
        <taxon>Dikarya</taxon>
        <taxon>Ascomycota</taxon>
        <taxon>Pezizomycotina</taxon>
        <taxon>Sordariomycetes</taxon>
        <taxon>Hypocreomycetidae</taxon>
        <taxon>Hypocreales</taxon>
        <taxon>Cordycipitaceae</taxon>
        <taxon>Beauveria</taxon>
    </lineage>
</organism>
<dbReference type="Gene3D" id="3.40.50.200">
    <property type="entry name" value="Peptidase S8/S53 domain"/>
    <property type="match status" value="1"/>
</dbReference>
<protein>
    <submittedName>
        <fullName evidence="1">Uncharacterized protein</fullName>
    </submittedName>
</protein>
<reference evidence="1 2" key="1">
    <citation type="submission" date="2020-02" db="EMBL/GenBank/DDBJ databases">
        <title>Comparative genomics of the hypocrealean fungal genus Beauvera.</title>
        <authorList>
            <person name="Showalter D.N."/>
            <person name="Bushley K.E."/>
            <person name="Rehner S.A."/>
        </authorList>
    </citation>
    <scope>NUCLEOTIDE SEQUENCE [LARGE SCALE GENOMIC DNA]</scope>
    <source>
        <strain evidence="1 2">ARSEF4384</strain>
    </source>
</reference>
<keyword evidence="2" id="KW-1185">Reference proteome</keyword>
<evidence type="ECO:0000313" key="1">
    <source>
        <dbReference type="EMBL" id="KAK8146546.1"/>
    </source>
</evidence>
<gene>
    <name evidence="1" type="ORF">G3M48_002972</name>
</gene>
<evidence type="ECO:0000313" key="2">
    <source>
        <dbReference type="Proteomes" id="UP001397290"/>
    </source>
</evidence>
<dbReference type="GO" id="GO:0006508">
    <property type="term" value="P:proteolysis"/>
    <property type="evidence" value="ECO:0007669"/>
    <property type="project" value="InterPro"/>
</dbReference>
<dbReference type="SUPFAM" id="SSF52743">
    <property type="entry name" value="Subtilisin-like"/>
    <property type="match status" value="1"/>
</dbReference>
<sequence length="281" mass="31067">MGDGSNNAHDDHDKGLWSRFKAERSFVDRNSKFCPWQFPSDPHGTQMANLICALDPTCEIYVARVAEDAFGIKPDNVTKVSKSKCLSLYEEVDIISMSFAMSDRDDAMEKMVRAASCRGIVMTCSAHDEGSRVNQAWPAACRNFDHLDESIIVLAACDKYGKLLREADTKKLDFKILGEHVPAGVVPLSGPRKISPAAPWPQHSPRASSIVKKHLNKMETSDGSMFIELGNFGGMRVPRIGQDVVAQGGGKLTNLIPSVEEVLVDEFGMMKPQRHSAFKRR</sequence>
<comment type="caution">
    <text evidence="1">The sequence shown here is derived from an EMBL/GenBank/DDBJ whole genome shotgun (WGS) entry which is preliminary data.</text>
</comment>
<name>A0AAW0RXJ9_9HYPO</name>
<dbReference type="AlphaFoldDB" id="A0AAW0RXJ9"/>
<dbReference type="GO" id="GO:0004252">
    <property type="term" value="F:serine-type endopeptidase activity"/>
    <property type="evidence" value="ECO:0007669"/>
    <property type="project" value="InterPro"/>
</dbReference>